<dbReference type="GO" id="GO:0046872">
    <property type="term" value="F:metal ion binding"/>
    <property type="evidence" value="ECO:0007669"/>
    <property type="project" value="UniProtKB-KW"/>
</dbReference>
<accession>A0AAN8WHS2</accession>
<dbReference type="PROSITE" id="PS50081">
    <property type="entry name" value="ZF_DAG_PE_2"/>
    <property type="match status" value="1"/>
</dbReference>
<dbReference type="AlphaFoldDB" id="A0AAN8WHS2"/>
<evidence type="ECO:0000256" key="2">
    <source>
        <dbReference type="ARBA" id="ARBA00022833"/>
    </source>
</evidence>
<keyword evidence="1" id="KW-0479">Metal-binding</keyword>
<dbReference type="InterPro" id="IPR046349">
    <property type="entry name" value="C1-like_sf"/>
</dbReference>
<dbReference type="EMBL" id="JAXCGZ010023599">
    <property type="protein sequence ID" value="KAK7007291.1"/>
    <property type="molecule type" value="Genomic_DNA"/>
</dbReference>
<evidence type="ECO:0000313" key="4">
    <source>
        <dbReference type="EMBL" id="KAK7007291.1"/>
    </source>
</evidence>
<reference evidence="4 5" key="1">
    <citation type="submission" date="2023-11" db="EMBL/GenBank/DDBJ databases">
        <title>Halocaridina rubra genome assembly.</title>
        <authorList>
            <person name="Smith C."/>
        </authorList>
    </citation>
    <scope>NUCLEOTIDE SEQUENCE [LARGE SCALE GENOMIC DNA]</scope>
    <source>
        <strain evidence="4">EP-1</strain>
        <tissue evidence="4">Whole</tissue>
    </source>
</reference>
<dbReference type="Gene3D" id="3.30.60.20">
    <property type="match status" value="1"/>
</dbReference>
<name>A0AAN8WHS2_HALRR</name>
<dbReference type="Proteomes" id="UP001381693">
    <property type="component" value="Unassembled WGS sequence"/>
</dbReference>
<dbReference type="InterPro" id="IPR002219">
    <property type="entry name" value="PKC_DAG/PE"/>
</dbReference>
<sequence>SLYFSPSATPCQVCQKTLGRRFGKQGYECRDCGFKCHKPCHVKTDTVCPNSTVNNMDL</sequence>
<comment type="caution">
    <text evidence="4">The sequence shown here is derived from an EMBL/GenBank/DDBJ whole genome shotgun (WGS) entry which is preliminary data.</text>
</comment>
<dbReference type="SMART" id="SM00109">
    <property type="entry name" value="C1"/>
    <property type="match status" value="1"/>
</dbReference>
<feature type="domain" description="Phorbol-ester/DAG-type" evidence="3">
    <location>
        <begin position="1"/>
        <end position="48"/>
    </location>
</feature>
<dbReference type="SUPFAM" id="SSF57889">
    <property type="entry name" value="Cysteine-rich domain"/>
    <property type="match status" value="1"/>
</dbReference>
<protein>
    <submittedName>
        <fullName evidence="4">C2cd2p</fullName>
    </submittedName>
</protein>
<dbReference type="Pfam" id="PF00130">
    <property type="entry name" value="C1_1"/>
    <property type="match status" value="1"/>
</dbReference>
<feature type="non-terminal residue" evidence="4">
    <location>
        <position position="1"/>
    </location>
</feature>
<organism evidence="4 5">
    <name type="scientific">Halocaridina rubra</name>
    <name type="common">Hawaiian red shrimp</name>
    <dbReference type="NCBI Taxonomy" id="373956"/>
    <lineage>
        <taxon>Eukaryota</taxon>
        <taxon>Metazoa</taxon>
        <taxon>Ecdysozoa</taxon>
        <taxon>Arthropoda</taxon>
        <taxon>Crustacea</taxon>
        <taxon>Multicrustacea</taxon>
        <taxon>Malacostraca</taxon>
        <taxon>Eumalacostraca</taxon>
        <taxon>Eucarida</taxon>
        <taxon>Decapoda</taxon>
        <taxon>Pleocyemata</taxon>
        <taxon>Caridea</taxon>
        <taxon>Atyoidea</taxon>
        <taxon>Atyidae</taxon>
        <taxon>Halocaridina</taxon>
    </lineage>
</organism>
<evidence type="ECO:0000256" key="1">
    <source>
        <dbReference type="ARBA" id="ARBA00022723"/>
    </source>
</evidence>
<evidence type="ECO:0000313" key="5">
    <source>
        <dbReference type="Proteomes" id="UP001381693"/>
    </source>
</evidence>
<proteinExistence type="predicted"/>
<evidence type="ECO:0000259" key="3">
    <source>
        <dbReference type="PROSITE" id="PS50081"/>
    </source>
</evidence>
<gene>
    <name evidence="4" type="primary">C2CD2</name>
    <name evidence="4" type="ORF">SK128_025648</name>
</gene>
<keyword evidence="2" id="KW-0862">Zinc</keyword>
<keyword evidence="5" id="KW-1185">Reference proteome</keyword>